<evidence type="ECO:0000256" key="1">
    <source>
        <dbReference type="SAM" id="Phobius"/>
    </source>
</evidence>
<evidence type="ECO:0000313" key="3">
    <source>
        <dbReference type="Proteomes" id="UP001250698"/>
    </source>
</evidence>
<comment type="caution">
    <text evidence="2">The sequence shown here is derived from an EMBL/GenBank/DDBJ whole genome shotgun (WGS) entry which is preliminary data.</text>
</comment>
<evidence type="ECO:0008006" key="4">
    <source>
        <dbReference type="Google" id="ProtNLM"/>
    </source>
</evidence>
<feature type="transmembrane region" description="Helical" evidence="1">
    <location>
        <begin position="18"/>
        <end position="37"/>
    </location>
</feature>
<protein>
    <recommendedName>
        <fullName evidence="4">Magnesium citrate secondary transporter</fullName>
    </recommendedName>
</protein>
<sequence>MADNPVGRLRLPAELRHPLFWICALLYLFSCVNRYWANWHLPAFINSHLGDLLNLPLELTLVLWVMRRFYFRQPSFVLPVSWIVATWAVDAVWFEVLMPYFKPSMRADPLDVVAYALGGLIFWRWMNRPARA</sequence>
<keyword evidence="1" id="KW-0472">Membrane</keyword>
<feature type="transmembrane region" description="Helical" evidence="1">
    <location>
        <begin position="109"/>
        <end position="126"/>
    </location>
</feature>
<proteinExistence type="predicted"/>
<dbReference type="Proteomes" id="UP001250698">
    <property type="component" value="Unassembled WGS sequence"/>
</dbReference>
<evidence type="ECO:0000313" key="2">
    <source>
        <dbReference type="EMBL" id="MDU0368922.1"/>
    </source>
</evidence>
<organism evidence="2 3">
    <name type="scientific">Hymenobacter endophyticus</name>
    <dbReference type="NCBI Taxonomy" id="3076335"/>
    <lineage>
        <taxon>Bacteria</taxon>
        <taxon>Pseudomonadati</taxon>
        <taxon>Bacteroidota</taxon>
        <taxon>Cytophagia</taxon>
        <taxon>Cytophagales</taxon>
        <taxon>Hymenobacteraceae</taxon>
        <taxon>Hymenobacter</taxon>
    </lineage>
</organism>
<dbReference type="EMBL" id="JAWDJT010000001">
    <property type="protein sequence ID" value="MDU0368922.1"/>
    <property type="molecule type" value="Genomic_DNA"/>
</dbReference>
<name>A0ABU3TC55_9BACT</name>
<keyword evidence="3" id="KW-1185">Reference proteome</keyword>
<feature type="transmembrane region" description="Helical" evidence="1">
    <location>
        <begin position="76"/>
        <end position="97"/>
    </location>
</feature>
<keyword evidence="1" id="KW-1133">Transmembrane helix</keyword>
<reference evidence="2 3" key="1">
    <citation type="submission" date="2023-10" db="EMBL/GenBank/DDBJ databases">
        <title>Hymenobacter endophyticus sp. nov., an isolate from the leaf tissues of wheat.</title>
        <authorList>
            <person name="Dai Y."/>
        </authorList>
    </citation>
    <scope>NUCLEOTIDE SEQUENCE [LARGE SCALE GENOMIC DNA]</scope>
    <source>
        <strain evidence="2 3">ZK17L-C2</strain>
    </source>
</reference>
<gene>
    <name evidence="2" type="ORF">ROI90_00830</name>
</gene>
<dbReference type="RefSeq" id="WP_315996442.1">
    <property type="nucleotide sequence ID" value="NZ_JAWDJT010000001.1"/>
</dbReference>
<accession>A0ABU3TC55</accession>
<keyword evidence="1" id="KW-0812">Transmembrane</keyword>